<organism evidence="1 2">
    <name type="scientific">Citrus sinensis</name>
    <name type="common">Sweet orange</name>
    <name type="synonym">Citrus aurantium var. sinensis</name>
    <dbReference type="NCBI Taxonomy" id="2711"/>
    <lineage>
        <taxon>Eukaryota</taxon>
        <taxon>Viridiplantae</taxon>
        <taxon>Streptophyta</taxon>
        <taxon>Embryophyta</taxon>
        <taxon>Tracheophyta</taxon>
        <taxon>Spermatophyta</taxon>
        <taxon>Magnoliopsida</taxon>
        <taxon>eudicotyledons</taxon>
        <taxon>Gunneridae</taxon>
        <taxon>Pentapetalae</taxon>
        <taxon>rosids</taxon>
        <taxon>malvids</taxon>
        <taxon>Sapindales</taxon>
        <taxon>Rutaceae</taxon>
        <taxon>Aurantioideae</taxon>
        <taxon>Citrus</taxon>
    </lineage>
</organism>
<evidence type="ECO:0000313" key="2">
    <source>
        <dbReference type="Proteomes" id="UP000829398"/>
    </source>
</evidence>
<reference evidence="2" key="1">
    <citation type="journal article" date="2023" name="Hortic. Res.">
        <title>A chromosome-level phased genome enabling allele-level studies in sweet orange: a case study on citrus Huanglongbing tolerance.</title>
        <authorList>
            <person name="Wu B."/>
            <person name="Yu Q."/>
            <person name="Deng Z."/>
            <person name="Duan Y."/>
            <person name="Luo F."/>
            <person name="Gmitter F. Jr."/>
        </authorList>
    </citation>
    <scope>NUCLEOTIDE SEQUENCE [LARGE SCALE GENOMIC DNA]</scope>
    <source>
        <strain evidence="2">cv. Valencia</strain>
    </source>
</reference>
<gene>
    <name evidence="1" type="ORF">KPL71_011037</name>
</gene>
<dbReference type="Proteomes" id="UP000829398">
    <property type="component" value="Chromosome 4"/>
</dbReference>
<sequence>MSITLSGSGLHHRLVQLINPILDSLEKTNRAPPSADSTKSIICTLLETASQSDGQVLTSFKNSTLALALLITAQTYSTHDSLSWIPGHVSSAAASAFRAISNEYDAVFNRPLVVDLLPEVAPSLKETIKQDDSESATSSARVPVLHAILAAYQFRWFVTQVECPLLGKVSHLVIPCALTALDHWSSEVKMLVFVCQIISQGQGMIALIHLLKNVDAIALGAYDAVILDACCQNIPSADEIWHLVVEMSVLVVAIAHKNNCRSSWIERMLNEMLSHLERQPRNKDRRIAWLKFIEPLFSAVGLVLLAHFRRIFPLFFKWMHADDDETVLLVLKRIHAVIKLTWIRNTPYIGRLVDELTKLYKQAALRNAREEIRTDIIQIFISLQQCKGVQFETAWNKYKADPNLSALVSSLSERIVPV</sequence>
<name>A0ACB8KZY7_CITSI</name>
<evidence type="ECO:0000313" key="1">
    <source>
        <dbReference type="EMBL" id="KAH9766739.1"/>
    </source>
</evidence>
<dbReference type="EMBL" id="CM039173">
    <property type="protein sequence ID" value="KAH9766739.1"/>
    <property type="molecule type" value="Genomic_DNA"/>
</dbReference>
<comment type="caution">
    <text evidence="1">The sequence shown here is derived from an EMBL/GenBank/DDBJ whole genome shotgun (WGS) entry which is preliminary data.</text>
</comment>
<proteinExistence type="predicted"/>
<keyword evidence="2" id="KW-1185">Reference proteome</keyword>
<protein>
    <submittedName>
        <fullName evidence="1">Uncharacterized protein</fullName>
    </submittedName>
</protein>
<accession>A0ACB8KZY7</accession>